<dbReference type="InterPro" id="IPR050595">
    <property type="entry name" value="Bact_response_regulator"/>
</dbReference>
<evidence type="ECO:0000313" key="4">
    <source>
        <dbReference type="EMBL" id="MDJ1479710.1"/>
    </source>
</evidence>
<evidence type="ECO:0000313" key="6">
    <source>
        <dbReference type="Proteomes" id="UP001228581"/>
    </source>
</evidence>
<dbReference type="PANTHER" id="PTHR44591">
    <property type="entry name" value="STRESS RESPONSE REGULATOR PROTEIN 1"/>
    <property type="match status" value="1"/>
</dbReference>
<dbReference type="PROSITE" id="PS50110">
    <property type="entry name" value="RESPONSE_REGULATORY"/>
    <property type="match status" value="1"/>
</dbReference>
<evidence type="ECO:0000313" key="5">
    <source>
        <dbReference type="EMBL" id="MDJ1493872.1"/>
    </source>
</evidence>
<evidence type="ECO:0000256" key="2">
    <source>
        <dbReference type="PROSITE-ProRule" id="PRU00169"/>
    </source>
</evidence>
<sequence length="119" mass="13243">MGKTILIVDDFESSLNILEKSLEKAGYQVLKSGDGQEALTHFDGRDIDLVITDLNMPNMDGISLVKAIRANTEYKFTPVILLTTKSNQQEQAKEAGVTSFMQKPFQVEALLANVRKIVR</sequence>
<evidence type="ECO:0000256" key="1">
    <source>
        <dbReference type="ARBA" id="ARBA00022553"/>
    </source>
</evidence>
<name>A0AAE3QMC7_9BACT</name>
<dbReference type="InterPro" id="IPR001789">
    <property type="entry name" value="Sig_transdc_resp-reg_receiver"/>
</dbReference>
<dbReference type="EMBL" id="JASJOS010000002">
    <property type="protein sequence ID" value="MDJ1479710.1"/>
    <property type="molecule type" value="Genomic_DNA"/>
</dbReference>
<gene>
    <name evidence="4" type="ORF">QNI16_04380</name>
    <name evidence="5" type="ORF">QNI19_13095</name>
</gene>
<proteinExistence type="predicted"/>
<dbReference type="Pfam" id="PF00072">
    <property type="entry name" value="Response_reg"/>
    <property type="match status" value="1"/>
</dbReference>
<protein>
    <submittedName>
        <fullName evidence="4">Response regulator</fullName>
    </submittedName>
</protein>
<dbReference type="SUPFAM" id="SSF52172">
    <property type="entry name" value="CheY-like"/>
    <property type="match status" value="1"/>
</dbReference>
<dbReference type="InterPro" id="IPR011006">
    <property type="entry name" value="CheY-like_superfamily"/>
</dbReference>
<dbReference type="PANTHER" id="PTHR44591:SF25">
    <property type="entry name" value="CHEMOTAXIS TWO-COMPONENT RESPONSE REGULATOR"/>
    <property type="match status" value="1"/>
</dbReference>
<dbReference type="Proteomes" id="UP001241110">
    <property type="component" value="Unassembled WGS sequence"/>
</dbReference>
<comment type="caution">
    <text evidence="4">The sequence shown here is derived from an EMBL/GenBank/DDBJ whole genome shotgun (WGS) entry which is preliminary data.</text>
</comment>
<dbReference type="Proteomes" id="UP001228581">
    <property type="component" value="Unassembled WGS sequence"/>
</dbReference>
<keyword evidence="1 2" id="KW-0597">Phosphoprotein</keyword>
<dbReference type="RefSeq" id="WP_313976109.1">
    <property type="nucleotide sequence ID" value="NZ_JASJOR010000004.1"/>
</dbReference>
<accession>A0AAE3QMC7</accession>
<reference evidence="4 6" key="1">
    <citation type="submission" date="2023-05" db="EMBL/GenBank/DDBJ databases">
        <authorList>
            <person name="Zhang X."/>
        </authorList>
    </citation>
    <scope>NUCLEOTIDE SEQUENCE</scope>
    <source>
        <strain evidence="5 6">DM2B3-1</strain>
        <strain evidence="4">YF14B1</strain>
    </source>
</reference>
<dbReference type="GO" id="GO:0000160">
    <property type="term" value="P:phosphorelay signal transduction system"/>
    <property type="evidence" value="ECO:0007669"/>
    <property type="project" value="InterPro"/>
</dbReference>
<dbReference type="Gene3D" id="3.40.50.2300">
    <property type="match status" value="1"/>
</dbReference>
<dbReference type="SMART" id="SM00448">
    <property type="entry name" value="REC"/>
    <property type="match status" value="1"/>
</dbReference>
<feature type="domain" description="Response regulatory" evidence="3">
    <location>
        <begin position="4"/>
        <end position="118"/>
    </location>
</feature>
<dbReference type="EMBL" id="JASJOT010000007">
    <property type="protein sequence ID" value="MDJ1493872.1"/>
    <property type="molecule type" value="Genomic_DNA"/>
</dbReference>
<feature type="modified residue" description="4-aspartylphosphate" evidence="2">
    <location>
        <position position="53"/>
    </location>
</feature>
<dbReference type="AlphaFoldDB" id="A0AAE3QMC7"/>
<keyword evidence="6" id="KW-1185">Reference proteome</keyword>
<evidence type="ECO:0000259" key="3">
    <source>
        <dbReference type="PROSITE" id="PS50110"/>
    </source>
</evidence>
<evidence type="ECO:0000313" key="7">
    <source>
        <dbReference type="Proteomes" id="UP001241110"/>
    </source>
</evidence>
<organism evidence="4 7">
    <name type="scientific">Xanthocytophaga flava</name>
    <dbReference type="NCBI Taxonomy" id="3048013"/>
    <lineage>
        <taxon>Bacteria</taxon>
        <taxon>Pseudomonadati</taxon>
        <taxon>Bacteroidota</taxon>
        <taxon>Cytophagia</taxon>
        <taxon>Cytophagales</taxon>
        <taxon>Rhodocytophagaceae</taxon>
        <taxon>Xanthocytophaga</taxon>
    </lineage>
</organism>